<evidence type="ECO:0000313" key="4">
    <source>
        <dbReference type="EMBL" id="ONH22188.1"/>
    </source>
</evidence>
<accession>A0A1V2HZV2</accession>
<comment type="caution">
    <text evidence="4">The sequence shown here is derived from an EMBL/GenBank/DDBJ whole genome shotgun (WGS) entry which is preliminary data.</text>
</comment>
<dbReference type="EMBL" id="MOMC01000116">
    <property type="protein sequence ID" value="ONH22188.1"/>
    <property type="molecule type" value="Genomic_DNA"/>
</dbReference>
<dbReference type="Gene3D" id="3.40.630.30">
    <property type="match status" value="1"/>
</dbReference>
<dbReference type="CDD" id="cd04301">
    <property type="entry name" value="NAT_SF"/>
    <property type="match status" value="1"/>
</dbReference>
<sequence length="164" mass="18066">MTGPSSVAVHPRVQPYEGDRRALRASFELAEDSSAALDAYLDEGRVLVALIDEQVVGHLQAVPTARTDQIEIKNMAVLTSHQGRGIGRALITSLVDRLADEPVTTLLVATAAADVDNLRFYQRCGFRMRSIERDAFTEATGYDAGIVIDGIELRDRVWLDRSLR</sequence>
<name>A0A1V2HZV2_9ACTN</name>
<dbReference type="AlphaFoldDB" id="A0A1V2HZV2"/>
<keyword evidence="2" id="KW-0012">Acyltransferase</keyword>
<evidence type="ECO:0000259" key="3">
    <source>
        <dbReference type="PROSITE" id="PS51186"/>
    </source>
</evidence>
<gene>
    <name evidence="4" type="ORF">BL253_36445</name>
</gene>
<evidence type="ECO:0000256" key="2">
    <source>
        <dbReference type="ARBA" id="ARBA00023315"/>
    </source>
</evidence>
<dbReference type="OrthoDB" id="8018325at2"/>
<protein>
    <recommendedName>
        <fullName evidence="3">N-acetyltransferase domain-containing protein</fullName>
    </recommendedName>
</protein>
<dbReference type="PROSITE" id="PS51186">
    <property type="entry name" value="GNAT"/>
    <property type="match status" value="1"/>
</dbReference>
<organism evidence="4 5">
    <name type="scientific">Pseudofrankia asymbiotica</name>
    <dbReference type="NCBI Taxonomy" id="1834516"/>
    <lineage>
        <taxon>Bacteria</taxon>
        <taxon>Bacillati</taxon>
        <taxon>Actinomycetota</taxon>
        <taxon>Actinomycetes</taxon>
        <taxon>Frankiales</taxon>
        <taxon>Frankiaceae</taxon>
        <taxon>Pseudofrankia</taxon>
    </lineage>
</organism>
<dbReference type="Pfam" id="PF00583">
    <property type="entry name" value="Acetyltransf_1"/>
    <property type="match status" value="1"/>
</dbReference>
<dbReference type="STRING" id="1834516.BL253_36445"/>
<dbReference type="InterPro" id="IPR050832">
    <property type="entry name" value="Bact_Acetyltransf"/>
</dbReference>
<feature type="domain" description="N-acetyltransferase" evidence="3">
    <location>
        <begin position="11"/>
        <end position="149"/>
    </location>
</feature>
<dbReference type="PANTHER" id="PTHR43877">
    <property type="entry name" value="AMINOALKYLPHOSPHONATE N-ACETYLTRANSFERASE-RELATED-RELATED"/>
    <property type="match status" value="1"/>
</dbReference>
<evidence type="ECO:0000256" key="1">
    <source>
        <dbReference type="ARBA" id="ARBA00022679"/>
    </source>
</evidence>
<keyword evidence="1" id="KW-0808">Transferase</keyword>
<dbReference type="SUPFAM" id="SSF55729">
    <property type="entry name" value="Acyl-CoA N-acyltransferases (Nat)"/>
    <property type="match status" value="1"/>
</dbReference>
<evidence type="ECO:0000313" key="5">
    <source>
        <dbReference type="Proteomes" id="UP000188929"/>
    </source>
</evidence>
<reference evidence="5" key="1">
    <citation type="submission" date="2016-10" db="EMBL/GenBank/DDBJ databases">
        <title>Frankia sp. NRRL B-16386 Genome sequencing.</title>
        <authorList>
            <person name="Ghodhbane-Gtari F."/>
            <person name="Swanson E."/>
            <person name="Gueddou A."/>
            <person name="Hezbri K."/>
            <person name="Ktari K."/>
            <person name="Nouioui I."/>
            <person name="Morris K."/>
            <person name="Simpson S."/>
            <person name="Abebe-Akele F."/>
            <person name="Thomas K."/>
            <person name="Gtari M."/>
            <person name="Tisa L.S."/>
        </authorList>
    </citation>
    <scope>NUCLEOTIDE SEQUENCE [LARGE SCALE GENOMIC DNA]</scope>
    <source>
        <strain evidence="5">NRRL B-16386</strain>
    </source>
</reference>
<keyword evidence="5" id="KW-1185">Reference proteome</keyword>
<dbReference type="RefSeq" id="WP_076822673.1">
    <property type="nucleotide sequence ID" value="NZ_MOMC01000116.1"/>
</dbReference>
<dbReference type="GO" id="GO:0016747">
    <property type="term" value="F:acyltransferase activity, transferring groups other than amino-acyl groups"/>
    <property type="evidence" value="ECO:0007669"/>
    <property type="project" value="InterPro"/>
</dbReference>
<dbReference type="InterPro" id="IPR016181">
    <property type="entry name" value="Acyl_CoA_acyltransferase"/>
</dbReference>
<dbReference type="InterPro" id="IPR000182">
    <property type="entry name" value="GNAT_dom"/>
</dbReference>
<proteinExistence type="predicted"/>
<dbReference type="Proteomes" id="UP000188929">
    <property type="component" value="Unassembled WGS sequence"/>
</dbReference>